<keyword evidence="1" id="KW-0732">Signal</keyword>
<gene>
    <name evidence="2" type="ORF">GCM10007350_27530</name>
</gene>
<keyword evidence="3" id="KW-1185">Reference proteome</keyword>
<organism evidence="2 3">
    <name type="scientific">Jeongeupia chitinilytica</name>
    <dbReference type="NCBI Taxonomy" id="1041641"/>
    <lineage>
        <taxon>Bacteria</taxon>
        <taxon>Pseudomonadati</taxon>
        <taxon>Pseudomonadota</taxon>
        <taxon>Betaproteobacteria</taxon>
        <taxon>Neisseriales</taxon>
        <taxon>Chitinibacteraceae</taxon>
        <taxon>Jeongeupia</taxon>
    </lineage>
</organism>
<evidence type="ECO:0000313" key="3">
    <source>
        <dbReference type="Proteomes" id="UP000604737"/>
    </source>
</evidence>
<dbReference type="EMBL" id="BMYO01000007">
    <property type="protein sequence ID" value="GHD66013.1"/>
    <property type="molecule type" value="Genomic_DNA"/>
</dbReference>
<evidence type="ECO:0000256" key="1">
    <source>
        <dbReference type="SAM" id="SignalP"/>
    </source>
</evidence>
<feature type="signal peptide" evidence="1">
    <location>
        <begin position="1"/>
        <end position="24"/>
    </location>
</feature>
<protein>
    <recommendedName>
        <fullName evidence="4">PASTA domain-containing protein</fullName>
    </recommendedName>
</protein>
<sequence length="189" mass="20889">MRIASLVTAVLLAAPALVALPARAGNAAIELADINDQGLDFAQRTLQERGYRLVSLNDGDQVWWNQDSNTCARLKIGARARISDVENASASECRMYQRRTQASQDRPQARRRDHGGAAVELADLDHQGLSYAQREMQQRGYQLVYSNALDGRQLWWNDAAGRCADVPITGNRQIGEIRNAGRGECTSHL</sequence>
<evidence type="ECO:0008006" key="4">
    <source>
        <dbReference type="Google" id="ProtNLM"/>
    </source>
</evidence>
<feature type="chain" id="PRO_5046220364" description="PASTA domain-containing protein" evidence="1">
    <location>
        <begin position="25"/>
        <end position="189"/>
    </location>
</feature>
<name>A0ABQ3H2D3_9NEIS</name>
<accession>A0ABQ3H2D3</accession>
<dbReference type="Proteomes" id="UP000604737">
    <property type="component" value="Unassembled WGS sequence"/>
</dbReference>
<comment type="caution">
    <text evidence="2">The sequence shown here is derived from an EMBL/GenBank/DDBJ whole genome shotgun (WGS) entry which is preliminary data.</text>
</comment>
<reference evidence="3" key="1">
    <citation type="journal article" date="2019" name="Int. J. Syst. Evol. Microbiol.">
        <title>The Global Catalogue of Microorganisms (GCM) 10K type strain sequencing project: providing services to taxonomists for standard genome sequencing and annotation.</title>
        <authorList>
            <consortium name="The Broad Institute Genomics Platform"/>
            <consortium name="The Broad Institute Genome Sequencing Center for Infectious Disease"/>
            <person name="Wu L."/>
            <person name="Ma J."/>
        </authorList>
    </citation>
    <scope>NUCLEOTIDE SEQUENCE [LARGE SCALE GENOMIC DNA]</scope>
    <source>
        <strain evidence="3">KCTC 23701</strain>
    </source>
</reference>
<proteinExistence type="predicted"/>
<dbReference type="RefSeq" id="WP_189461473.1">
    <property type="nucleotide sequence ID" value="NZ_BMYO01000007.1"/>
</dbReference>
<evidence type="ECO:0000313" key="2">
    <source>
        <dbReference type="EMBL" id="GHD66013.1"/>
    </source>
</evidence>